<keyword evidence="3" id="KW-0732">Signal</keyword>
<dbReference type="PANTHER" id="PTHR30036:SF8">
    <property type="entry name" value="ABC-TYPE SUGAR TRANSPORT SYSTEM PERIPLASMIC COMPONENT-LIKE PROTEIN"/>
    <property type="match status" value="1"/>
</dbReference>
<dbReference type="PROSITE" id="PS51257">
    <property type="entry name" value="PROKAR_LIPOPROTEIN"/>
    <property type="match status" value="1"/>
</dbReference>
<gene>
    <name evidence="5" type="ORF">GPL26_28305</name>
</gene>
<dbReference type="GO" id="GO:0030246">
    <property type="term" value="F:carbohydrate binding"/>
    <property type="evidence" value="ECO:0007669"/>
    <property type="project" value="TreeGrafter"/>
</dbReference>
<protein>
    <submittedName>
        <fullName evidence="5">Substrate-binding domain-containing protein</fullName>
    </submittedName>
</protein>
<feature type="compositionally biased region" description="Low complexity" evidence="2">
    <location>
        <begin position="29"/>
        <end position="38"/>
    </location>
</feature>
<evidence type="ECO:0000256" key="2">
    <source>
        <dbReference type="SAM" id="MobiDB-lite"/>
    </source>
</evidence>
<reference evidence="5" key="1">
    <citation type="journal article" date="2021" name="Gut Microbes">
        <title>A synthetic consortium of 100 gut commensals modulates the composition and function in a colon model of the microbiome of elderly subjects.</title>
        <authorList>
            <person name="Perez M."/>
            <person name="Ntemiri A."/>
            <person name="Tan H."/>
            <person name="Harris H.M.B."/>
            <person name="Roager H.M."/>
            <person name="Ribiere C."/>
            <person name="O'Toole P.W."/>
        </authorList>
    </citation>
    <scope>NUCLEOTIDE SEQUENCE</scope>
    <source>
        <strain evidence="5">MCC335</strain>
    </source>
</reference>
<feature type="region of interest" description="Disordered" evidence="2">
    <location>
        <begin position="29"/>
        <end position="59"/>
    </location>
</feature>
<dbReference type="InterPro" id="IPR025997">
    <property type="entry name" value="SBP_2_dom"/>
</dbReference>
<feature type="signal peptide" evidence="3">
    <location>
        <begin position="1"/>
        <end position="20"/>
    </location>
</feature>
<organism evidence="5 6">
    <name type="scientific">Enterocloster citroniae</name>
    <dbReference type="NCBI Taxonomy" id="358743"/>
    <lineage>
        <taxon>Bacteria</taxon>
        <taxon>Bacillati</taxon>
        <taxon>Bacillota</taxon>
        <taxon>Clostridia</taxon>
        <taxon>Lachnospirales</taxon>
        <taxon>Lachnospiraceae</taxon>
        <taxon>Enterocloster</taxon>
    </lineage>
</organism>
<comment type="subcellular location">
    <subcellularLocation>
        <location evidence="1">Cell envelope</location>
    </subcellularLocation>
</comment>
<dbReference type="AlphaFoldDB" id="A0AA41K7V9"/>
<feature type="compositionally biased region" description="Low complexity" evidence="2">
    <location>
        <begin position="45"/>
        <end position="59"/>
    </location>
</feature>
<sequence>MKKRNLAAITAMVLTGALLAGCSSGTAATNAPQTTQAAKDAAENTSGSSGSGTQAAQDSGGSFEINRKLFFCPKSVGFDYWTSAEKGIMEAAKALGYEAVFNGPATTDSAQQISMIQDMLAQGIGGLAIAPNDAEAISATIKEAQDKGVNTITFDTDAPNSTRSYLVCPDSDYSMGQELGKMIAEEMGQEGKLAFMVASFSAENQVSKVEGATDYLKENCPDIEIVTTVNSDDDNETAFANAQTLLTTYPDLKGILGFAGAEAPQAAEAITQAISNGEVKEGQIAVTGIGFPNQCRPYIKSGVLKQVLSWNPTETGKVACYVLAAMAEGKPIDASFTVDGTDIKIEDGNKVYHGCILLTPENIDEYDYS</sequence>
<evidence type="ECO:0000313" key="5">
    <source>
        <dbReference type="EMBL" id="MBT9813476.1"/>
    </source>
</evidence>
<dbReference type="PANTHER" id="PTHR30036">
    <property type="entry name" value="D-XYLOSE-BINDING PERIPLASMIC PROTEIN"/>
    <property type="match status" value="1"/>
</dbReference>
<feature type="chain" id="PRO_5041412737" evidence="3">
    <location>
        <begin position="21"/>
        <end position="369"/>
    </location>
</feature>
<dbReference type="Pfam" id="PF13407">
    <property type="entry name" value="Peripla_BP_4"/>
    <property type="match status" value="1"/>
</dbReference>
<dbReference type="InterPro" id="IPR050555">
    <property type="entry name" value="Bact_Solute-Bind_Prot2"/>
</dbReference>
<feature type="domain" description="Periplasmic binding protein" evidence="4">
    <location>
        <begin position="71"/>
        <end position="330"/>
    </location>
</feature>
<evidence type="ECO:0000259" key="4">
    <source>
        <dbReference type="Pfam" id="PF13407"/>
    </source>
</evidence>
<dbReference type="Proteomes" id="UP000708338">
    <property type="component" value="Unassembled WGS sequence"/>
</dbReference>
<dbReference type="GO" id="GO:0030288">
    <property type="term" value="C:outer membrane-bounded periplasmic space"/>
    <property type="evidence" value="ECO:0007669"/>
    <property type="project" value="TreeGrafter"/>
</dbReference>
<comment type="caution">
    <text evidence="5">The sequence shown here is derived from an EMBL/GenBank/DDBJ whole genome shotgun (WGS) entry which is preliminary data.</text>
</comment>
<proteinExistence type="predicted"/>
<dbReference type="SUPFAM" id="SSF53822">
    <property type="entry name" value="Periplasmic binding protein-like I"/>
    <property type="match status" value="1"/>
</dbReference>
<evidence type="ECO:0000256" key="1">
    <source>
        <dbReference type="ARBA" id="ARBA00004196"/>
    </source>
</evidence>
<dbReference type="InterPro" id="IPR028082">
    <property type="entry name" value="Peripla_BP_I"/>
</dbReference>
<evidence type="ECO:0000256" key="3">
    <source>
        <dbReference type="SAM" id="SignalP"/>
    </source>
</evidence>
<evidence type="ECO:0000313" key="6">
    <source>
        <dbReference type="Proteomes" id="UP000708338"/>
    </source>
</evidence>
<name>A0AA41K7V9_9FIRM</name>
<dbReference type="CDD" id="cd06302">
    <property type="entry name" value="PBP1_LsrB_Quorum_Sensing-like"/>
    <property type="match status" value="1"/>
</dbReference>
<dbReference type="EMBL" id="WQPS01000143">
    <property type="protein sequence ID" value="MBT9813476.1"/>
    <property type="molecule type" value="Genomic_DNA"/>
</dbReference>
<dbReference type="RefSeq" id="WP_007862147.1">
    <property type="nucleotide sequence ID" value="NZ_CABJDD010000006.1"/>
</dbReference>
<dbReference type="Gene3D" id="3.40.50.2300">
    <property type="match status" value="2"/>
</dbReference>
<accession>A0AA41K7V9</accession>